<organism evidence="2 3">
    <name type="scientific">Streptomyces paradoxus</name>
    <dbReference type="NCBI Taxonomy" id="66375"/>
    <lineage>
        <taxon>Bacteria</taxon>
        <taxon>Bacillati</taxon>
        <taxon>Actinomycetota</taxon>
        <taxon>Actinomycetes</taxon>
        <taxon>Kitasatosporales</taxon>
        <taxon>Streptomycetaceae</taxon>
        <taxon>Streptomyces</taxon>
    </lineage>
</organism>
<proteinExistence type="predicted"/>
<evidence type="ECO:0000256" key="1">
    <source>
        <dbReference type="SAM" id="MobiDB-lite"/>
    </source>
</evidence>
<name>A0A7W9TA32_9ACTN</name>
<feature type="compositionally biased region" description="Low complexity" evidence="1">
    <location>
        <begin position="173"/>
        <end position="188"/>
    </location>
</feature>
<protein>
    <submittedName>
        <fullName evidence="2">Uncharacterized protein</fullName>
    </submittedName>
</protein>
<gene>
    <name evidence="2" type="ORF">HNR57_002774</name>
</gene>
<evidence type="ECO:0000313" key="2">
    <source>
        <dbReference type="EMBL" id="MBB6076869.1"/>
    </source>
</evidence>
<reference evidence="2 3" key="1">
    <citation type="submission" date="2020-08" db="EMBL/GenBank/DDBJ databases">
        <title>Genomic Encyclopedia of Type Strains, Phase IV (KMG-IV): sequencing the most valuable type-strain genomes for metagenomic binning, comparative biology and taxonomic classification.</title>
        <authorList>
            <person name="Goeker M."/>
        </authorList>
    </citation>
    <scope>NUCLEOTIDE SEQUENCE [LARGE SCALE GENOMIC DNA]</scope>
    <source>
        <strain evidence="2 3">DSM 43350</strain>
    </source>
</reference>
<feature type="region of interest" description="Disordered" evidence="1">
    <location>
        <begin position="132"/>
        <end position="188"/>
    </location>
</feature>
<dbReference type="Proteomes" id="UP000591537">
    <property type="component" value="Unassembled WGS sequence"/>
</dbReference>
<dbReference type="EMBL" id="JACHGV010000003">
    <property type="protein sequence ID" value="MBB6076869.1"/>
    <property type="molecule type" value="Genomic_DNA"/>
</dbReference>
<evidence type="ECO:0000313" key="3">
    <source>
        <dbReference type="Proteomes" id="UP000591537"/>
    </source>
</evidence>
<comment type="caution">
    <text evidence="2">The sequence shown here is derived from an EMBL/GenBank/DDBJ whole genome shotgun (WGS) entry which is preliminary data.</text>
</comment>
<accession>A0A7W9TA32</accession>
<sequence>MLVPDGRPWRDGAEPVDRVATGWATALAVGAPWPGLALWWDTDHAGFTLASGFRRPVGFVWLASGVPAGEDEAMRTFAARLGLDPVLDVQDLDRPAAPDQAADARTRLRGLLAVLARVLAVLARVGVSLPAELAPGSPQAASGKPPPDGRTACPSSGPAIARRARHRTPSTTPASAPGCPGRAAPGAAPWPWRRWRRACRSWSEACEARAAAGPRPGHCSSRTARWA</sequence>
<dbReference type="AlphaFoldDB" id="A0A7W9TA32"/>
<keyword evidence="3" id="KW-1185">Reference proteome</keyword>